<dbReference type="GO" id="GO:0003824">
    <property type="term" value="F:catalytic activity"/>
    <property type="evidence" value="ECO:0007669"/>
    <property type="project" value="InterPro"/>
</dbReference>
<dbReference type="PROSITE" id="PS00166">
    <property type="entry name" value="ENOYL_COA_HYDRATASE"/>
    <property type="match status" value="1"/>
</dbReference>
<dbReference type="AlphaFoldDB" id="A0A1F6GVG4"/>
<comment type="similarity">
    <text evidence="1">Belongs to the enoyl-CoA hydratase/isomerase family.</text>
</comment>
<dbReference type="Pfam" id="PF00378">
    <property type="entry name" value="ECH_1"/>
    <property type="match status" value="1"/>
</dbReference>
<dbReference type="EMBL" id="MFNF01000026">
    <property type="protein sequence ID" value="OGH02072.1"/>
    <property type="molecule type" value="Genomic_DNA"/>
</dbReference>
<dbReference type="Gene3D" id="3.90.226.10">
    <property type="entry name" value="2-enoyl-CoA Hydratase, Chain A, domain 1"/>
    <property type="match status" value="1"/>
</dbReference>
<dbReference type="Proteomes" id="UP000177583">
    <property type="component" value="Unassembled WGS sequence"/>
</dbReference>
<dbReference type="CDD" id="cd06558">
    <property type="entry name" value="crotonase-like"/>
    <property type="match status" value="1"/>
</dbReference>
<gene>
    <name evidence="2" type="ORF">A2557_10540</name>
</gene>
<dbReference type="PANTHER" id="PTHR43388">
    <property type="entry name" value="HYDROGENASE MATURATION FACTOR HOXX"/>
    <property type="match status" value="1"/>
</dbReference>
<dbReference type="InterPro" id="IPR047180">
    <property type="entry name" value="HoxX-like"/>
</dbReference>
<dbReference type="InterPro" id="IPR001753">
    <property type="entry name" value="Enoyl-CoA_hydra/iso"/>
</dbReference>
<dbReference type="InterPro" id="IPR029045">
    <property type="entry name" value="ClpP/crotonase-like_dom_sf"/>
</dbReference>
<proteinExistence type="inferred from homology"/>
<reference evidence="2 3" key="1">
    <citation type="journal article" date="2016" name="Nat. Commun.">
        <title>Thousands of microbial genomes shed light on interconnected biogeochemical processes in an aquifer system.</title>
        <authorList>
            <person name="Anantharaman K."/>
            <person name="Brown C.T."/>
            <person name="Hug L.A."/>
            <person name="Sharon I."/>
            <person name="Castelle C.J."/>
            <person name="Probst A.J."/>
            <person name="Thomas B.C."/>
            <person name="Singh A."/>
            <person name="Wilkins M.J."/>
            <person name="Karaoz U."/>
            <person name="Brodie E.L."/>
            <person name="Williams K.H."/>
            <person name="Hubbard S.S."/>
            <person name="Banfield J.F."/>
        </authorList>
    </citation>
    <scope>NUCLEOTIDE SEQUENCE [LARGE SCALE GENOMIC DNA]</scope>
</reference>
<dbReference type="PANTHER" id="PTHR43388:SF1">
    <property type="entry name" value="HYDROGENASE MATURATION FACTOR HOXX"/>
    <property type="match status" value="1"/>
</dbReference>
<evidence type="ECO:0008006" key="4">
    <source>
        <dbReference type="Google" id="ProtNLM"/>
    </source>
</evidence>
<protein>
    <recommendedName>
        <fullName evidence="4">Enoyl-CoA hydratase</fullName>
    </recommendedName>
</protein>
<evidence type="ECO:0000313" key="2">
    <source>
        <dbReference type="EMBL" id="OGH02072.1"/>
    </source>
</evidence>
<dbReference type="SUPFAM" id="SSF52096">
    <property type="entry name" value="ClpP/crotonase"/>
    <property type="match status" value="1"/>
</dbReference>
<name>A0A1F6GVG4_9PROT</name>
<dbReference type="InterPro" id="IPR018376">
    <property type="entry name" value="Enoyl-CoA_hyd/isom_CS"/>
</dbReference>
<sequence>MEIVSQIVGPLGHLHFEAFNGAMDLEFCQDLTQAYQTLAQTPEVKVILLWGGKDFFSNGIDLVTIHQQYNPTILAYKNLKGLNQLIRLILATTDKLVIAAMQGPAAAGGVMLALACDLRYAQTGLVLNPHYVNLGLCGSEFWSALLPQVVGLGWAQKLTLEAAPISADLACRLGILHDQIEREQFEGEVNRRALFFATENFEARLATKGLLLEQLRPVLEAAELAELKAMKDCCNHQEFDQARSAFIAKEGSPQFAALATKGPEGD</sequence>
<evidence type="ECO:0000313" key="3">
    <source>
        <dbReference type="Proteomes" id="UP000177583"/>
    </source>
</evidence>
<organism evidence="2 3">
    <name type="scientific">Candidatus Lambdaproteobacteria bacterium RIFOXYD2_FULL_56_26</name>
    <dbReference type="NCBI Taxonomy" id="1817773"/>
    <lineage>
        <taxon>Bacteria</taxon>
        <taxon>Pseudomonadati</taxon>
        <taxon>Pseudomonadota</taxon>
        <taxon>Candidatus Lambdaproteobacteria</taxon>
    </lineage>
</organism>
<evidence type="ECO:0000256" key="1">
    <source>
        <dbReference type="RuleBase" id="RU003707"/>
    </source>
</evidence>
<accession>A0A1F6GVG4</accession>
<comment type="caution">
    <text evidence="2">The sequence shown here is derived from an EMBL/GenBank/DDBJ whole genome shotgun (WGS) entry which is preliminary data.</text>
</comment>